<dbReference type="OrthoDB" id="10670733at2759"/>
<dbReference type="EMBL" id="MCFH01000050">
    <property type="protein sequence ID" value="ORX43760.1"/>
    <property type="molecule type" value="Genomic_DNA"/>
</dbReference>
<feature type="region of interest" description="Disordered" evidence="1">
    <location>
        <begin position="423"/>
        <end position="445"/>
    </location>
</feature>
<reference evidence="2 3" key="2">
    <citation type="submission" date="2016-08" db="EMBL/GenBank/DDBJ databases">
        <title>Pervasive Adenine N6-methylation of Active Genes in Fungi.</title>
        <authorList>
            <consortium name="DOE Joint Genome Institute"/>
            <person name="Mondo S.J."/>
            <person name="Dannebaum R.O."/>
            <person name="Kuo R.C."/>
            <person name="Labutti K."/>
            <person name="Haridas S."/>
            <person name="Kuo A."/>
            <person name="Salamov A."/>
            <person name="Ahrendt S.R."/>
            <person name="Lipzen A."/>
            <person name="Sullivan W."/>
            <person name="Andreopoulos W.B."/>
            <person name="Clum A."/>
            <person name="Lindquist E."/>
            <person name="Daum C."/>
            <person name="Ramamoorthy G.K."/>
            <person name="Gryganskyi A."/>
            <person name="Culley D."/>
            <person name="Magnuson J.K."/>
            <person name="James T.Y."/>
            <person name="O'Malley M.A."/>
            <person name="Stajich J.E."/>
            <person name="Spatafora J.W."/>
            <person name="Visel A."/>
            <person name="Grigoriev I.V."/>
        </authorList>
    </citation>
    <scope>NUCLEOTIDE SEQUENCE [LARGE SCALE GENOMIC DNA]</scope>
    <source>
        <strain evidence="3">finn</strain>
    </source>
</reference>
<gene>
    <name evidence="2" type="ORF">BCR36DRAFT_373661</name>
</gene>
<feature type="region of interest" description="Disordered" evidence="1">
    <location>
        <begin position="306"/>
        <end position="337"/>
    </location>
</feature>
<dbReference type="AlphaFoldDB" id="A0A1Y1V092"/>
<keyword evidence="3" id="KW-1185">Reference proteome</keyword>
<accession>A0A1Y1V092</accession>
<comment type="caution">
    <text evidence="2">The sequence shown here is derived from an EMBL/GenBank/DDBJ whole genome shotgun (WGS) entry which is preliminary data.</text>
</comment>
<sequence>MENIYTRKGKEYSNIYIQDIMNTINDEKKHFNNNNENENIENSIILNINSIEVDKKLNSTSIKGSNYLEKNDNTESINDKNDYNKSESPILLSVGDYSENIKNPPLISYQACSENSKDQIIENSVRLNLNDANKYEENYNNNLSLKLNPFNKIHSIDELVIRNENVAKKKFNGLDSSYKYSNWEIKNGDFNDSQNSIKASTSALKNKMSGSYIRLKLDDKDVDSFKNKNNLFNIYINSNDSDDSLNESNKSDNNSLNIQRSFSKYRKSRTSSILITGIKSGSSPGTSVATTSNSHELTIPVLNQDSFPVLTPENNSNSSEKLNESQKNSDEAKSTHSELIENQLNLLDSMSTIRINDNEINNNNDNSYNISQNNIDSVNSSRIKLSSGSIEDKNLEYDEAEQINLANINANKNRNIAVKDEMTKVMDNEKHDDKEWKDTSSEHFE</sequence>
<organism evidence="2 3">
    <name type="scientific">Piromyces finnis</name>
    <dbReference type="NCBI Taxonomy" id="1754191"/>
    <lineage>
        <taxon>Eukaryota</taxon>
        <taxon>Fungi</taxon>
        <taxon>Fungi incertae sedis</taxon>
        <taxon>Chytridiomycota</taxon>
        <taxon>Chytridiomycota incertae sedis</taxon>
        <taxon>Neocallimastigomycetes</taxon>
        <taxon>Neocallimastigales</taxon>
        <taxon>Neocallimastigaceae</taxon>
        <taxon>Piromyces</taxon>
    </lineage>
</organism>
<dbReference type="Proteomes" id="UP000193719">
    <property type="component" value="Unassembled WGS sequence"/>
</dbReference>
<evidence type="ECO:0000313" key="3">
    <source>
        <dbReference type="Proteomes" id="UP000193719"/>
    </source>
</evidence>
<feature type="compositionally biased region" description="Basic and acidic residues" evidence="1">
    <location>
        <begin position="321"/>
        <end position="337"/>
    </location>
</feature>
<name>A0A1Y1V092_9FUNG</name>
<evidence type="ECO:0000313" key="2">
    <source>
        <dbReference type="EMBL" id="ORX43760.1"/>
    </source>
</evidence>
<protein>
    <submittedName>
        <fullName evidence="2">Uncharacterized protein</fullName>
    </submittedName>
</protein>
<evidence type="ECO:0000256" key="1">
    <source>
        <dbReference type="SAM" id="MobiDB-lite"/>
    </source>
</evidence>
<proteinExistence type="predicted"/>
<reference evidence="2 3" key="1">
    <citation type="submission" date="2016-08" db="EMBL/GenBank/DDBJ databases">
        <title>Genomes of anaerobic fungi encode conserved fungal cellulosomes for biomass hydrolysis.</title>
        <authorList>
            <consortium name="DOE Joint Genome Institute"/>
            <person name="Haitjema C.H."/>
            <person name="Gilmore S.P."/>
            <person name="Henske J.K."/>
            <person name="Solomon K.V."/>
            <person name="De Groot R."/>
            <person name="Kuo A."/>
            <person name="Mondo S.J."/>
            <person name="Salamov A.A."/>
            <person name="Labutti K."/>
            <person name="Zhao Z."/>
            <person name="Chiniquy J."/>
            <person name="Barry K."/>
            <person name="Brewer H.M."/>
            <person name="Purvine S.O."/>
            <person name="Wright A.T."/>
            <person name="Boxma B."/>
            <person name="Van Alen T."/>
            <person name="Hackstein J.H."/>
            <person name="Baker S.E."/>
            <person name="Grigoriev I.V."/>
            <person name="O'Malley M.A."/>
        </authorList>
    </citation>
    <scope>NUCLEOTIDE SEQUENCE [LARGE SCALE GENOMIC DNA]</scope>
    <source>
        <strain evidence="3">finn</strain>
    </source>
</reference>